<organism evidence="2">
    <name type="scientific">marine sediment metagenome</name>
    <dbReference type="NCBI Taxonomy" id="412755"/>
    <lineage>
        <taxon>unclassified sequences</taxon>
        <taxon>metagenomes</taxon>
        <taxon>ecological metagenomes</taxon>
    </lineage>
</organism>
<reference evidence="2" key="1">
    <citation type="journal article" date="2014" name="Front. Microbiol.">
        <title>High frequency of phylogenetically diverse reductive dehalogenase-homologous genes in deep subseafloor sedimentary metagenomes.</title>
        <authorList>
            <person name="Kawai M."/>
            <person name="Futagami T."/>
            <person name="Toyoda A."/>
            <person name="Takaki Y."/>
            <person name="Nishi S."/>
            <person name="Hori S."/>
            <person name="Arai W."/>
            <person name="Tsubouchi T."/>
            <person name="Morono Y."/>
            <person name="Uchiyama I."/>
            <person name="Ito T."/>
            <person name="Fujiyama A."/>
            <person name="Inagaki F."/>
            <person name="Takami H."/>
        </authorList>
    </citation>
    <scope>NUCLEOTIDE SEQUENCE</scope>
    <source>
        <strain evidence="2">Expedition CK06-06</strain>
    </source>
</reference>
<dbReference type="Gene3D" id="3.40.50.300">
    <property type="entry name" value="P-loop containing nucleotide triphosphate hydrolases"/>
    <property type="match status" value="1"/>
</dbReference>
<protein>
    <recommendedName>
        <fullName evidence="1">CobQ/CobB/MinD/ParA nucleotide binding domain-containing protein</fullName>
    </recommendedName>
</protein>
<feature type="non-terminal residue" evidence="2">
    <location>
        <position position="96"/>
    </location>
</feature>
<feature type="domain" description="CobQ/CobB/MinD/ParA nucleotide binding" evidence="1">
    <location>
        <begin position="5"/>
        <end position="54"/>
    </location>
</feature>
<name>X1DX87_9ZZZZ</name>
<dbReference type="AlphaFoldDB" id="X1DX87"/>
<dbReference type="Pfam" id="PF01656">
    <property type="entry name" value="CbiA"/>
    <property type="match status" value="1"/>
</dbReference>
<dbReference type="SUPFAM" id="SSF52540">
    <property type="entry name" value="P-loop containing nucleoside triphosphate hydrolases"/>
    <property type="match status" value="1"/>
</dbReference>
<evidence type="ECO:0000259" key="1">
    <source>
        <dbReference type="Pfam" id="PF01656"/>
    </source>
</evidence>
<evidence type="ECO:0000313" key="2">
    <source>
        <dbReference type="EMBL" id="GAH09524.1"/>
    </source>
</evidence>
<proteinExistence type="predicted"/>
<comment type="caution">
    <text evidence="2">The sequence shown here is derived from an EMBL/GenBank/DDBJ whole genome shotgun (WGS) entry which is preliminary data.</text>
</comment>
<gene>
    <name evidence="2" type="ORF">S01H4_53947</name>
</gene>
<dbReference type="InterPro" id="IPR027417">
    <property type="entry name" value="P-loop_NTPase"/>
</dbReference>
<sequence>MISSVGAEEGKSASTANLSYTIAQAGKTVLMIDADLRKPVLNRIVQTQDSQGLSGLLSSTFSTDVRSGSIAEFGVSDLYWLISFQKKTGLLELDER</sequence>
<accession>X1DX87</accession>
<dbReference type="EMBL" id="BART01030991">
    <property type="protein sequence ID" value="GAH09524.1"/>
    <property type="molecule type" value="Genomic_DNA"/>
</dbReference>
<dbReference type="InterPro" id="IPR002586">
    <property type="entry name" value="CobQ/CobB/MinD/ParA_Nub-bd_dom"/>
</dbReference>